<reference evidence="1" key="1">
    <citation type="submission" date="2014-11" db="EMBL/GenBank/DDBJ databases">
        <authorList>
            <person name="Amaro Gonzalez C."/>
        </authorList>
    </citation>
    <scope>NUCLEOTIDE SEQUENCE</scope>
</reference>
<evidence type="ECO:0000313" key="1">
    <source>
        <dbReference type="EMBL" id="JAI00474.1"/>
    </source>
</evidence>
<dbReference type="EMBL" id="GBXM01008104">
    <property type="protein sequence ID" value="JAI00474.1"/>
    <property type="molecule type" value="Transcribed_RNA"/>
</dbReference>
<proteinExistence type="predicted"/>
<reference evidence="1" key="2">
    <citation type="journal article" date="2015" name="Fish Shellfish Immunol.">
        <title>Early steps in the European eel (Anguilla anguilla)-Vibrio vulnificus interaction in the gills: Role of the RtxA13 toxin.</title>
        <authorList>
            <person name="Callol A."/>
            <person name="Pajuelo D."/>
            <person name="Ebbesson L."/>
            <person name="Teles M."/>
            <person name="MacKenzie S."/>
            <person name="Amaro C."/>
        </authorList>
    </citation>
    <scope>NUCLEOTIDE SEQUENCE</scope>
</reference>
<accession>A0A0E9XFL9</accession>
<sequence length="32" mass="3919">MLHIYIRLNYILDQKRLDHKFIKSKGGYVELL</sequence>
<organism evidence="1">
    <name type="scientific">Anguilla anguilla</name>
    <name type="common">European freshwater eel</name>
    <name type="synonym">Muraena anguilla</name>
    <dbReference type="NCBI Taxonomy" id="7936"/>
    <lineage>
        <taxon>Eukaryota</taxon>
        <taxon>Metazoa</taxon>
        <taxon>Chordata</taxon>
        <taxon>Craniata</taxon>
        <taxon>Vertebrata</taxon>
        <taxon>Euteleostomi</taxon>
        <taxon>Actinopterygii</taxon>
        <taxon>Neopterygii</taxon>
        <taxon>Teleostei</taxon>
        <taxon>Anguilliformes</taxon>
        <taxon>Anguillidae</taxon>
        <taxon>Anguilla</taxon>
    </lineage>
</organism>
<protein>
    <submittedName>
        <fullName evidence="1">Uncharacterized protein</fullName>
    </submittedName>
</protein>
<dbReference type="AlphaFoldDB" id="A0A0E9XFL9"/>
<name>A0A0E9XFL9_ANGAN</name>